<keyword evidence="2" id="KW-1185">Reference proteome</keyword>
<name>A0A2K9PTW7_9FLAO</name>
<dbReference type="AlphaFoldDB" id="A0A2K9PTW7"/>
<proteinExistence type="predicted"/>
<protein>
    <submittedName>
        <fullName evidence="1">Uncharacterized protein</fullName>
    </submittedName>
</protein>
<organism evidence="1 2">
    <name type="scientific">Flavivirga eckloniae</name>
    <dbReference type="NCBI Taxonomy" id="1803846"/>
    <lineage>
        <taxon>Bacteria</taxon>
        <taxon>Pseudomonadati</taxon>
        <taxon>Bacteroidota</taxon>
        <taxon>Flavobacteriia</taxon>
        <taxon>Flavobacteriales</taxon>
        <taxon>Flavobacteriaceae</taxon>
        <taxon>Flavivirga</taxon>
    </lineage>
</organism>
<dbReference type="KEGG" id="fek:C1H87_15375"/>
<reference evidence="1 2" key="1">
    <citation type="submission" date="2018-01" db="EMBL/GenBank/DDBJ databases">
        <title>Complete genome sequence of Flavivirga eckloniae ECD14 isolated from seaweed Ecklonia cava.</title>
        <authorList>
            <person name="Lee J.H."/>
            <person name="Baik K.S."/>
            <person name="Seong C.N."/>
        </authorList>
    </citation>
    <scope>NUCLEOTIDE SEQUENCE [LARGE SCALE GENOMIC DNA]</scope>
    <source>
        <strain evidence="1 2">ECD14</strain>
    </source>
</reference>
<evidence type="ECO:0000313" key="1">
    <source>
        <dbReference type="EMBL" id="AUP80007.1"/>
    </source>
</evidence>
<dbReference type="EMBL" id="CP025791">
    <property type="protein sequence ID" value="AUP80007.1"/>
    <property type="molecule type" value="Genomic_DNA"/>
</dbReference>
<dbReference type="Proteomes" id="UP000235826">
    <property type="component" value="Chromosome"/>
</dbReference>
<sequence>MNLFQNLSIPKAFQKNAETSQHKEVAISQIFPLIICVGKSKKIKGNECLFYLFLEKNRIIHFYYKSL</sequence>
<accession>A0A2K9PTW7</accession>
<evidence type="ECO:0000313" key="2">
    <source>
        <dbReference type="Proteomes" id="UP000235826"/>
    </source>
</evidence>
<gene>
    <name evidence="1" type="ORF">C1H87_15375</name>
</gene>